<dbReference type="InterPro" id="IPR045121">
    <property type="entry name" value="CoAse"/>
</dbReference>
<dbReference type="STRING" id="796925.A0A137P1W0"/>
<dbReference type="InterPro" id="IPR000086">
    <property type="entry name" value="NUDIX_hydrolase_dom"/>
</dbReference>
<sequence>MVITAPLTSVNHLRNLVHNIKVIQPKKILVPEVRRASVAIILRVRLEQDDQPISHKDVKELLFDKKLQKGRVEVFYIQRSIRAGDRWSGQVAFPGGKHEPTDKDDLATAVREVHEEVGIDLNASEYAHIGELDDREVTSRFGTKLLMILSTQVFLQLSTRDNGIQADSSEVAQGIWYDFDKLKKHHSSSKWVPHNISVYQALKPRPPRGKVASAPSFPLVEDLFEFVFGRMKFSSIPLDSVGSSQPVSHPATLWGLTLGITSELWDMAHPPSLVPRVPLYYPLPRYDYPEVNLLIRLFCKPNPDRKPSNSVVNRRTWDRYFLVLKFGFILVLVNRSLVAIWLMRLLYNYYIKNKV</sequence>
<gene>
    <name evidence="3" type="ORF">CONCODRAFT_79504</name>
</gene>
<evidence type="ECO:0000313" key="4">
    <source>
        <dbReference type="Proteomes" id="UP000070444"/>
    </source>
</evidence>
<dbReference type="GO" id="GO:0010945">
    <property type="term" value="F:coenzyme A diphosphatase activity"/>
    <property type="evidence" value="ECO:0007669"/>
    <property type="project" value="InterPro"/>
</dbReference>
<dbReference type="EMBL" id="KQ964550">
    <property type="protein sequence ID" value="KXN69045.1"/>
    <property type="molecule type" value="Genomic_DNA"/>
</dbReference>
<proteinExistence type="predicted"/>
<organism evidence="3 4">
    <name type="scientific">Conidiobolus coronatus (strain ATCC 28846 / CBS 209.66 / NRRL 28638)</name>
    <name type="common">Delacroixia coronata</name>
    <dbReference type="NCBI Taxonomy" id="796925"/>
    <lineage>
        <taxon>Eukaryota</taxon>
        <taxon>Fungi</taxon>
        <taxon>Fungi incertae sedis</taxon>
        <taxon>Zoopagomycota</taxon>
        <taxon>Entomophthoromycotina</taxon>
        <taxon>Entomophthoromycetes</taxon>
        <taxon>Entomophthorales</taxon>
        <taxon>Ancylistaceae</taxon>
        <taxon>Conidiobolus</taxon>
    </lineage>
</organism>
<name>A0A137P1W0_CONC2</name>
<dbReference type="SUPFAM" id="SSF55811">
    <property type="entry name" value="Nudix"/>
    <property type="match status" value="1"/>
</dbReference>
<dbReference type="CDD" id="cd03426">
    <property type="entry name" value="NUDIX_CoAse_Nudt7"/>
    <property type="match status" value="1"/>
</dbReference>
<reference evidence="3 4" key="1">
    <citation type="journal article" date="2015" name="Genome Biol. Evol.">
        <title>Phylogenomic analyses indicate that early fungi evolved digesting cell walls of algal ancestors of land plants.</title>
        <authorList>
            <person name="Chang Y."/>
            <person name="Wang S."/>
            <person name="Sekimoto S."/>
            <person name="Aerts A.L."/>
            <person name="Choi C."/>
            <person name="Clum A."/>
            <person name="LaButti K.M."/>
            <person name="Lindquist E.A."/>
            <person name="Yee Ngan C."/>
            <person name="Ohm R.A."/>
            <person name="Salamov A.A."/>
            <person name="Grigoriev I.V."/>
            <person name="Spatafora J.W."/>
            <person name="Berbee M.L."/>
        </authorList>
    </citation>
    <scope>NUCLEOTIDE SEQUENCE [LARGE SCALE GENOMIC DNA]</scope>
    <source>
        <strain evidence="3 4">NRRL 28638</strain>
    </source>
</reference>
<dbReference type="InterPro" id="IPR015797">
    <property type="entry name" value="NUDIX_hydrolase-like_dom_sf"/>
</dbReference>
<dbReference type="Proteomes" id="UP000070444">
    <property type="component" value="Unassembled WGS sequence"/>
</dbReference>
<dbReference type="OrthoDB" id="77989at2759"/>
<dbReference type="PANTHER" id="PTHR12992">
    <property type="entry name" value="NUDIX HYDROLASE"/>
    <property type="match status" value="1"/>
</dbReference>
<evidence type="ECO:0000256" key="1">
    <source>
        <dbReference type="SAM" id="Phobius"/>
    </source>
</evidence>
<feature type="domain" description="Nudix hydrolase" evidence="2">
    <location>
        <begin position="33"/>
        <end position="200"/>
    </location>
</feature>
<accession>A0A137P1W0</accession>
<dbReference type="PANTHER" id="PTHR12992:SF44">
    <property type="entry name" value="NUDIX HYDROLASE DOMAIN-CONTAINING PROTEIN"/>
    <property type="match status" value="1"/>
</dbReference>
<protein>
    <recommendedName>
        <fullName evidence="2">Nudix hydrolase domain-containing protein</fullName>
    </recommendedName>
</protein>
<dbReference type="OMA" id="LLWGITH"/>
<dbReference type="Pfam" id="PF00293">
    <property type="entry name" value="NUDIX"/>
    <property type="match status" value="1"/>
</dbReference>
<keyword evidence="1" id="KW-1133">Transmembrane helix</keyword>
<dbReference type="Gene3D" id="3.90.79.10">
    <property type="entry name" value="Nucleoside Triphosphate Pyrophosphohydrolase"/>
    <property type="match status" value="1"/>
</dbReference>
<dbReference type="PROSITE" id="PS51462">
    <property type="entry name" value="NUDIX"/>
    <property type="match status" value="1"/>
</dbReference>
<dbReference type="AlphaFoldDB" id="A0A137P1W0"/>
<keyword evidence="4" id="KW-1185">Reference proteome</keyword>
<evidence type="ECO:0000259" key="2">
    <source>
        <dbReference type="PROSITE" id="PS51462"/>
    </source>
</evidence>
<keyword evidence="1" id="KW-0812">Transmembrane</keyword>
<feature type="transmembrane region" description="Helical" evidence="1">
    <location>
        <begin position="320"/>
        <end position="347"/>
    </location>
</feature>
<keyword evidence="1" id="KW-0472">Membrane</keyword>
<evidence type="ECO:0000313" key="3">
    <source>
        <dbReference type="EMBL" id="KXN69045.1"/>
    </source>
</evidence>